<evidence type="ECO:0000259" key="2">
    <source>
        <dbReference type="PROSITE" id="PS51819"/>
    </source>
</evidence>
<dbReference type="InterPro" id="IPR004360">
    <property type="entry name" value="Glyas_Fos-R_dOase_dom"/>
</dbReference>
<organism evidence="3 4">
    <name type="scientific">Zymobacter palmae</name>
    <dbReference type="NCBI Taxonomy" id="33074"/>
    <lineage>
        <taxon>Bacteria</taxon>
        <taxon>Pseudomonadati</taxon>
        <taxon>Pseudomonadota</taxon>
        <taxon>Gammaproteobacteria</taxon>
        <taxon>Oceanospirillales</taxon>
        <taxon>Halomonadaceae</taxon>
        <taxon>Zymobacter group</taxon>
        <taxon>Zymobacter</taxon>
    </lineage>
</organism>
<evidence type="ECO:0000313" key="4">
    <source>
        <dbReference type="Proteomes" id="UP000267342"/>
    </source>
</evidence>
<dbReference type="GO" id="GO:0046872">
    <property type="term" value="F:metal ion binding"/>
    <property type="evidence" value="ECO:0007669"/>
    <property type="project" value="UniProtKB-KW"/>
</dbReference>
<dbReference type="InterPro" id="IPR029068">
    <property type="entry name" value="Glyas_Bleomycin-R_OHBP_Dase"/>
</dbReference>
<dbReference type="GO" id="GO:0004493">
    <property type="term" value="F:methylmalonyl-CoA epimerase activity"/>
    <property type="evidence" value="ECO:0007669"/>
    <property type="project" value="TreeGrafter"/>
</dbReference>
<dbReference type="OrthoDB" id="9795618at2"/>
<protein>
    <recommendedName>
        <fullName evidence="2">VOC domain-containing protein</fullName>
    </recommendedName>
</protein>
<proteinExistence type="predicted"/>
<name>A0A348HIB5_9GAMM</name>
<keyword evidence="1" id="KW-0479">Metal-binding</keyword>
<dbReference type="GO" id="GO:0046491">
    <property type="term" value="P:L-methylmalonyl-CoA metabolic process"/>
    <property type="evidence" value="ECO:0007669"/>
    <property type="project" value="TreeGrafter"/>
</dbReference>
<dbReference type="Pfam" id="PF00903">
    <property type="entry name" value="Glyoxalase"/>
    <property type="match status" value="1"/>
</dbReference>
<evidence type="ECO:0000313" key="3">
    <source>
        <dbReference type="EMBL" id="BBG31367.1"/>
    </source>
</evidence>
<dbReference type="InterPro" id="IPR037478">
    <property type="entry name" value="YwkD-like_dom"/>
</dbReference>
<dbReference type="NCBIfam" id="NF008551">
    <property type="entry name" value="PRK11478.1"/>
    <property type="match status" value="1"/>
</dbReference>
<reference evidence="3 4" key="1">
    <citation type="submission" date="2018-09" db="EMBL/GenBank/DDBJ databases">
        <title>Zymobacter palmae IAM14233 (=T109) whole genome analysis.</title>
        <authorList>
            <person name="Yanase H."/>
        </authorList>
    </citation>
    <scope>NUCLEOTIDE SEQUENCE [LARGE SCALE GENOMIC DNA]</scope>
    <source>
        <strain evidence="3 4">IAM14233</strain>
    </source>
</reference>
<feature type="domain" description="VOC" evidence="2">
    <location>
        <begin position="7"/>
        <end position="129"/>
    </location>
</feature>
<dbReference type="AlphaFoldDB" id="A0A348HIB5"/>
<dbReference type="PANTHER" id="PTHR43048:SF5">
    <property type="entry name" value="BLR5325 PROTEIN"/>
    <property type="match status" value="1"/>
</dbReference>
<dbReference type="EMBL" id="AP018933">
    <property type="protein sequence ID" value="BBG31367.1"/>
    <property type="molecule type" value="Genomic_DNA"/>
</dbReference>
<dbReference type="STRING" id="1123510.GCA_000620025_01806"/>
<dbReference type="CDD" id="cd08352">
    <property type="entry name" value="VOC_Bs_YwkD_like"/>
    <property type="match status" value="1"/>
</dbReference>
<dbReference type="PROSITE" id="PS51819">
    <property type="entry name" value="VOC"/>
    <property type="match status" value="1"/>
</dbReference>
<dbReference type="Proteomes" id="UP000267342">
    <property type="component" value="Chromosome"/>
</dbReference>
<dbReference type="Gene3D" id="3.10.180.10">
    <property type="entry name" value="2,3-Dihydroxybiphenyl 1,2-Dioxygenase, domain 1"/>
    <property type="match status" value="1"/>
</dbReference>
<dbReference type="PANTHER" id="PTHR43048">
    <property type="entry name" value="METHYLMALONYL-COA EPIMERASE"/>
    <property type="match status" value="1"/>
</dbReference>
<evidence type="ECO:0000256" key="1">
    <source>
        <dbReference type="ARBA" id="ARBA00022723"/>
    </source>
</evidence>
<sequence length="137" mass="15407">MTPNVIGVHHVALITADYPRARHFYVEVLGAEIIAETWREARQSYKLDLRLGNAQLELFSFPSPPPRPSYPEACGLRHLAFAVTDIDHSVAALTSQGITCEPIRIDPLTQQRFTFFSDPDGTPLELYETPVTQRSSR</sequence>
<dbReference type="InterPro" id="IPR037523">
    <property type="entry name" value="VOC_core"/>
</dbReference>
<dbReference type="RefSeq" id="WP_027705067.1">
    <property type="nucleotide sequence ID" value="NZ_AP018933.1"/>
</dbReference>
<keyword evidence="4" id="KW-1185">Reference proteome</keyword>
<gene>
    <name evidence="3" type="ORF">ZBT109_2640</name>
</gene>
<dbReference type="InterPro" id="IPR051785">
    <property type="entry name" value="MMCE/EMCE_epimerase"/>
</dbReference>
<dbReference type="SUPFAM" id="SSF54593">
    <property type="entry name" value="Glyoxalase/Bleomycin resistance protein/Dihydroxybiphenyl dioxygenase"/>
    <property type="match status" value="1"/>
</dbReference>
<accession>A0A348HIB5</accession>
<dbReference type="KEGG" id="zpl:ZBT109_2640"/>